<dbReference type="AlphaFoldDB" id="A0A8T0PIA9"/>
<sequence>MDLPNAHTIRFYGQIRCCWRVERRDCSTLYSTQVLQKHLGR</sequence>
<organism evidence="1 2">
    <name type="scientific">Panicum virgatum</name>
    <name type="common">Blackwell switchgrass</name>
    <dbReference type="NCBI Taxonomy" id="38727"/>
    <lineage>
        <taxon>Eukaryota</taxon>
        <taxon>Viridiplantae</taxon>
        <taxon>Streptophyta</taxon>
        <taxon>Embryophyta</taxon>
        <taxon>Tracheophyta</taxon>
        <taxon>Spermatophyta</taxon>
        <taxon>Magnoliopsida</taxon>
        <taxon>Liliopsida</taxon>
        <taxon>Poales</taxon>
        <taxon>Poaceae</taxon>
        <taxon>PACMAD clade</taxon>
        <taxon>Panicoideae</taxon>
        <taxon>Panicodae</taxon>
        <taxon>Paniceae</taxon>
        <taxon>Panicinae</taxon>
        <taxon>Panicum</taxon>
        <taxon>Panicum sect. Hiantes</taxon>
    </lineage>
</organism>
<comment type="caution">
    <text evidence="1">The sequence shown here is derived from an EMBL/GenBank/DDBJ whole genome shotgun (WGS) entry which is preliminary data.</text>
</comment>
<dbReference type="EMBL" id="CM029051">
    <property type="protein sequence ID" value="KAG2560369.1"/>
    <property type="molecule type" value="Genomic_DNA"/>
</dbReference>
<evidence type="ECO:0000313" key="2">
    <source>
        <dbReference type="Proteomes" id="UP000823388"/>
    </source>
</evidence>
<keyword evidence="2" id="KW-1185">Reference proteome</keyword>
<reference evidence="1" key="1">
    <citation type="submission" date="2020-05" db="EMBL/GenBank/DDBJ databases">
        <title>WGS assembly of Panicum virgatum.</title>
        <authorList>
            <person name="Lovell J.T."/>
            <person name="Jenkins J."/>
            <person name="Shu S."/>
            <person name="Juenger T.E."/>
            <person name="Schmutz J."/>
        </authorList>
    </citation>
    <scope>NUCLEOTIDE SEQUENCE</scope>
    <source>
        <strain evidence="1">AP13</strain>
    </source>
</reference>
<accession>A0A8T0PIA9</accession>
<protein>
    <submittedName>
        <fullName evidence="1">Uncharacterized protein</fullName>
    </submittedName>
</protein>
<gene>
    <name evidence="1" type="ORF">PVAP13_8KG056884</name>
</gene>
<proteinExistence type="predicted"/>
<dbReference type="Proteomes" id="UP000823388">
    <property type="component" value="Chromosome 8K"/>
</dbReference>
<name>A0A8T0PIA9_PANVG</name>
<evidence type="ECO:0000313" key="1">
    <source>
        <dbReference type="EMBL" id="KAG2560369.1"/>
    </source>
</evidence>